<evidence type="ECO:0000259" key="5">
    <source>
        <dbReference type="Pfam" id="PF09084"/>
    </source>
</evidence>
<keyword evidence="4" id="KW-0812">Transmembrane</keyword>
<dbReference type="Pfam" id="PF09084">
    <property type="entry name" value="NMT1"/>
    <property type="match status" value="1"/>
</dbReference>
<evidence type="ECO:0000256" key="3">
    <source>
        <dbReference type="ARBA" id="ARBA00022729"/>
    </source>
</evidence>
<comment type="caution">
    <text evidence="6">The sequence shown here is derived from an EMBL/GenBank/DDBJ whole genome shotgun (WGS) entry which is preliminary data.</text>
</comment>
<protein>
    <recommendedName>
        <fullName evidence="5">SsuA/THI5-like domain-containing protein</fullName>
    </recommendedName>
</protein>
<feature type="transmembrane region" description="Helical" evidence="4">
    <location>
        <begin position="42"/>
        <end position="63"/>
    </location>
</feature>
<name>A0A2H0RMU2_9BACT</name>
<dbReference type="PANTHER" id="PTHR30024:SF47">
    <property type="entry name" value="TAURINE-BINDING PERIPLASMIC PROTEIN"/>
    <property type="match status" value="1"/>
</dbReference>
<dbReference type="InterPro" id="IPR015168">
    <property type="entry name" value="SsuA/THI5"/>
</dbReference>
<dbReference type="EMBL" id="PCYM01000001">
    <property type="protein sequence ID" value="PIR47871.1"/>
    <property type="molecule type" value="Genomic_DNA"/>
</dbReference>
<dbReference type="SUPFAM" id="SSF53850">
    <property type="entry name" value="Periplasmic binding protein-like II"/>
    <property type="match status" value="1"/>
</dbReference>
<reference evidence="6 7" key="1">
    <citation type="submission" date="2017-09" db="EMBL/GenBank/DDBJ databases">
        <title>Depth-based differentiation of microbial function through sediment-hosted aquifers and enrichment of novel symbionts in the deep terrestrial subsurface.</title>
        <authorList>
            <person name="Probst A.J."/>
            <person name="Ladd B."/>
            <person name="Jarett J.K."/>
            <person name="Geller-Mcgrath D.E."/>
            <person name="Sieber C.M."/>
            <person name="Emerson J.B."/>
            <person name="Anantharaman K."/>
            <person name="Thomas B.C."/>
            <person name="Malmstrom R."/>
            <person name="Stieglmeier M."/>
            <person name="Klingl A."/>
            <person name="Woyke T."/>
            <person name="Ryan C.M."/>
            <person name="Banfield J.F."/>
        </authorList>
    </citation>
    <scope>NUCLEOTIDE SEQUENCE [LARGE SCALE GENOMIC DNA]</scope>
    <source>
        <strain evidence="6">CG10_big_fil_rev_8_21_14_0_10_50_16</strain>
    </source>
</reference>
<accession>A0A2H0RMU2</accession>
<keyword evidence="4" id="KW-1133">Transmembrane helix</keyword>
<evidence type="ECO:0000313" key="6">
    <source>
        <dbReference type="EMBL" id="PIR47871.1"/>
    </source>
</evidence>
<dbReference type="GO" id="GO:0042597">
    <property type="term" value="C:periplasmic space"/>
    <property type="evidence" value="ECO:0007669"/>
    <property type="project" value="UniProtKB-SubCell"/>
</dbReference>
<dbReference type="PANTHER" id="PTHR30024">
    <property type="entry name" value="ALIPHATIC SULFONATES-BINDING PROTEIN-RELATED"/>
    <property type="match status" value="1"/>
</dbReference>
<gene>
    <name evidence="6" type="ORF">COV06_00520</name>
</gene>
<evidence type="ECO:0000256" key="1">
    <source>
        <dbReference type="ARBA" id="ARBA00004418"/>
    </source>
</evidence>
<proteinExistence type="inferred from homology"/>
<comment type="subcellular location">
    <subcellularLocation>
        <location evidence="1">Periplasm</location>
    </subcellularLocation>
</comment>
<organism evidence="6 7">
    <name type="scientific">Candidatus Uhrbacteria bacterium CG10_big_fil_rev_8_21_14_0_10_50_16</name>
    <dbReference type="NCBI Taxonomy" id="1975039"/>
    <lineage>
        <taxon>Bacteria</taxon>
        <taxon>Candidatus Uhriibacteriota</taxon>
    </lineage>
</organism>
<evidence type="ECO:0000256" key="4">
    <source>
        <dbReference type="SAM" id="Phobius"/>
    </source>
</evidence>
<sequence>MWIDRTPNVFICYTDCTSNAVLFVTTFSVMNSWRDKCYFKNAICFFCVVGAIGVLVFGIWLFFQPRQQDEGYYPGTVHIGVNPFPGYVALYVAESQDLFEKHGVDVSLERFDNPAEITEAFAKNKDLEGRVNLTYDVVKENHEGIYQTIVLIIDQSAGADALVASEDIQSPKELKDKRIALDVDSFQMYFLHHLLRDTFLSPSDVSIVPSVSPEQSSELLKNREIDAAIVYEPGLSTIVENRFGSVLVSSAEHPYTIIDVLAFRKEFIEQYPKTVQAIISAYFDGYAFLQEHPVEAERILSRELQVDPSEASTQLASVSMYDLQENIRLLRSGFVPDSIYLHLFDIRNYLLRSLKYATFVNTDLLIDPSFLRQELKHRE</sequence>
<feature type="domain" description="SsuA/THI5-like" evidence="5">
    <location>
        <begin position="88"/>
        <end position="296"/>
    </location>
</feature>
<dbReference type="Gene3D" id="3.40.190.10">
    <property type="entry name" value="Periplasmic binding protein-like II"/>
    <property type="match status" value="2"/>
</dbReference>
<dbReference type="AlphaFoldDB" id="A0A2H0RMU2"/>
<comment type="similarity">
    <text evidence="2">Belongs to the bacterial solute-binding protein SsuA/TauA family.</text>
</comment>
<keyword evidence="4" id="KW-0472">Membrane</keyword>
<dbReference type="Proteomes" id="UP000230084">
    <property type="component" value="Unassembled WGS sequence"/>
</dbReference>
<keyword evidence="3" id="KW-0732">Signal</keyword>
<evidence type="ECO:0000256" key="2">
    <source>
        <dbReference type="ARBA" id="ARBA00010742"/>
    </source>
</evidence>
<evidence type="ECO:0000313" key="7">
    <source>
        <dbReference type="Proteomes" id="UP000230084"/>
    </source>
</evidence>